<dbReference type="PANTHER" id="PTHR46169">
    <property type="entry name" value="DNA REPLICATION-RELATED ELEMENT FACTOR, ISOFORM A"/>
    <property type="match status" value="1"/>
</dbReference>
<accession>A0A915DCQ4</accession>
<name>A0A915DCQ4_9BILA</name>
<sequence length="305" mass="34731">MSSSKKASTNTATPVPPKKKKSNDATLLSGEDMEFVERSKRHRHPIWKWFQPFVCQDTPEGEDGSEQVSQLGKVSSRRILHRAVVRAVDFYQYLSSPLNDSFPQFDELRFSCPQKPLWIIKSSPWMAEEMREQIKVKLSNLEWKASVSLDIWSDSTMKTYMGATISFIDTQDLTLRTLVLGVIRLVSSSTGDYIRQMTSDLLKKYGLSLNSIKRVVTDNADASTDDEEDEFYADDMPRFIEFPALAIPNSQRISCAAHLFQNVLENGMKSTLMKHPGFKAIQKMASTLESLLYAHVCWKMRLALV</sequence>
<dbReference type="SUPFAM" id="SSF53098">
    <property type="entry name" value="Ribonuclease H-like"/>
    <property type="match status" value="1"/>
</dbReference>
<dbReference type="AlphaFoldDB" id="A0A915DCQ4"/>
<dbReference type="PANTHER" id="PTHR46169:SF29">
    <property type="entry name" value="DNA REPLICATION-RELATED ELEMENT FACTOR, ISOFORM A"/>
    <property type="match status" value="1"/>
</dbReference>
<dbReference type="Proteomes" id="UP000887574">
    <property type="component" value="Unplaced"/>
</dbReference>
<organism evidence="2 3">
    <name type="scientific">Ditylenchus dipsaci</name>
    <dbReference type="NCBI Taxonomy" id="166011"/>
    <lineage>
        <taxon>Eukaryota</taxon>
        <taxon>Metazoa</taxon>
        <taxon>Ecdysozoa</taxon>
        <taxon>Nematoda</taxon>
        <taxon>Chromadorea</taxon>
        <taxon>Rhabditida</taxon>
        <taxon>Tylenchina</taxon>
        <taxon>Tylenchomorpha</taxon>
        <taxon>Sphaerularioidea</taxon>
        <taxon>Anguinidae</taxon>
        <taxon>Anguininae</taxon>
        <taxon>Ditylenchus</taxon>
    </lineage>
</organism>
<protein>
    <submittedName>
        <fullName evidence="3">Transposase</fullName>
    </submittedName>
</protein>
<dbReference type="WBParaSite" id="jg18492">
    <property type="protein sequence ID" value="jg18492"/>
    <property type="gene ID" value="jg18492"/>
</dbReference>
<evidence type="ECO:0000256" key="1">
    <source>
        <dbReference type="SAM" id="MobiDB-lite"/>
    </source>
</evidence>
<feature type="region of interest" description="Disordered" evidence="1">
    <location>
        <begin position="1"/>
        <end position="29"/>
    </location>
</feature>
<feature type="compositionally biased region" description="Low complexity" evidence="1">
    <location>
        <begin position="1"/>
        <end position="13"/>
    </location>
</feature>
<reference evidence="3" key="1">
    <citation type="submission" date="2022-11" db="UniProtKB">
        <authorList>
            <consortium name="WormBaseParasite"/>
        </authorList>
    </citation>
    <scope>IDENTIFICATION</scope>
</reference>
<dbReference type="InterPro" id="IPR012337">
    <property type="entry name" value="RNaseH-like_sf"/>
</dbReference>
<dbReference type="GO" id="GO:0005634">
    <property type="term" value="C:nucleus"/>
    <property type="evidence" value="ECO:0007669"/>
    <property type="project" value="TreeGrafter"/>
</dbReference>
<proteinExistence type="predicted"/>
<dbReference type="InterPro" id="IPR052717">
    <property type="entry name" value="Vacuolar_transposase_reg"/>
</dbReference>
<keyword evidence="2" id="KW-1185">Reference proteome</keyword>
<evidence type="ECO:0000313" key="3">
    <source>
        <dbReference type="WBParaSite" id="jg18492"/>
    </source>
</evidence>
<dbReference type="GO" id="GO:0006357">
    <property type="term" value="P:regulation of transcription by RNA polymerase II"/>
    <property type="evidence" value="ECO:0007669"/>
    <property type="project" value="TreeGrafter"/>
</dbReference>
<evidence type="ECO:0000313" key="2">
    <source>
        <dbReference type="Proteomes" id="UP000887574"/>
    </source>
</evidence>